<keyword evidence="2" id="KW-1185">Reference proteome</keyword>
<reference evidence="1 2" key="1">
    <citation type="submission" date="2020-04" db="EMBL/GenBank/DDBJ databases">
        <title>Pseudomonas crami sp. nov., a novel proteolytic bacterial species isolated from cream.</title>
        <authorList>
            <person name="Hofmann K."/>
            <person name="Woller A."/>
            <person name="Huptas C."/>
            <person name="Wenning M."/>
            <person name="Scherer S."/>
            <person name="Doll E.V."/>
        </authorList>
    </citation>
    <scope>NUCLEOTIDE SEQUENCE [LARGE SCALE GENOMIC DNA]</scope>
    <source>
        <strain evidence="1 2">WS 5096</strain>
    </source>
</reference>
<evidence type="ECO:0000313" key="2">
    <source>
        <dbReference type="Proteomes" id="UP000534677"/>
    </source>
</evidence>
<dbReference type="RefSeq" id="WP_185710116.1">
    <property type="nucleotide sequence ID" value="NZ_JAAXCZ010000018.1"/>
</dbReference>
<organism evidence="1 2">
    <name type="scientific">Pseudomonas cremoris</name>
    <dbReference type="NCBI Taxonomy" id="2724178"/>
    <lineage>
        <taxon>Bacteria</taxon>
        <taxon>Pseudomonadati</taxon>
        <taxon>Pseudomonadota</taxon>
        <taxon>Gammaproteobacteria</taxon>
        <taxon>Pseudomonadales</taxon>
        <taxon>Pseudomonadaceae</taxon>
        <taxon>Pseudomonas</taxon>
    </lineage>
</organism>
<sequence length="157" mass="16924">MTEKLVDGFHVYGASASAKFEIVANRGGVFVLAVDIAGRVPSSDSFDWANKIAIQVTDREMPQLMCAVLGITPTCDLRNHGPKKNKSLSLANQSDKGVLYLRVTEGQVGHSIPISADKVFHLGVIGMKVLSLQTRADTQTCLLLLRGTTGRLLHGLH</sequence>
<protein>
    <submittedName>
        <fullName evidence="1">Uncharacterized protein</fullName>
    </submittedName>
</protein>
<evidence type="ECO:0000313" key="1">
    <source>
        <dbReference type="EMBL" id="MBC2384619.1"/>
    </source>
</evidence>
<dbReference type="EMBL" id="JAAXCZ010000018">
    <property type="protein sequence ID" value="MBC2384619.1"/>
    <property type="molecule type" value="Genomic_DNA"/>
</dbReference>
<gene>
    <name evidence="1" type="ORF">HF209_27115</name>
</gene>
<accession>A0ABR6TF77</accession>
<proteinExistence type="predicted"/>
<name>A0ABR6TF77_9PSED</name>
<comment type="caution">
    <text evidence="1">The sequence shown here is derived from an EMBL/GenBank/DDBJ whole genome shotgun (WGS) entry which is preliminary data.</text>
</comment>
<dbReference type="Proteomes" id="UP000534677">
    <property type="component" value="Unassembled WGS sequence"/>
</dbReference>